<feature type="region of interest" description="Disordered" evidence="1">
    <location>
        <begin position="298"/>
        <end position="346"/>
    </location>
</feature>
<reference evidence="2 3" key="1">
    <citation type="journal article" date="2016" name="Mol. Biol. Evol.">
        <title>Genome-Wide Survey of Gut Fungi (Harpellales) Reveals the First Horizontally Transferred Ubiquitin Gene from a Mosquito Host.</title>
        <authorList>
            <person name="Wang Y."/>
            <person name="White M.M."/>
            <person name="Kvist S."/>
            <person name="Moncalvo J.M."/>
        </authorList>
    </citation>
    <scope>NUCLEOTIDE SEQUENCE [LARGE SCALE GENOMIC DNA]</scope>
    <source>
        <strain evidence="2 3">ALG-7-W6</strain>
    </source>
</reference>
<evidence type="ECO:0000256" key="1">
    <source>
        <dbReference type="SAM" id="MobiDB-lite"/>
    </source>
</evidence>
<accession>A0A1R0GWV2</accession>
<dbReference type="OrthoDB" id="5545891at2759"/>
<feature type="compositionally biased region" description="Basic and acidic residues" evidence="1">
    <location>
        <begin position="327"/>
        <end position="346"/>
    </location>
</feature>
<evidence type="ECO:0000313" key="3">
    <source>
        <dbReference type="Proteomes" id="UP000187455"/>
    </source>
</evidence>
<comment type="caution">
    <text evidence="2">The sequence shown here is derived from an EMBL/GenBank/DDBJ whole genome shotgun (WGS) entry which is preliminary data.</text>
</comment>
<proteinExistence type="predicted"/>
<protein>
    <submittedName>
        <fullName evidence="2">Uncharacterized protein</fullName>
    </submittedName>
</protein>
<sequence length="663" mass="74049">MPISEEGRNTAIYTCPRTSSMSYTPPPLNDSSSTAVNKVDAVLHAIQAALSRATRPIDFYFHRRLQEHPGIMISDNPDVIFANKIRVLISDIATQITQNRIENLHKGIELPGKVQKIFEIDTKPLIDQETFDALLAIRKTGIRKRRFQPFRKFQQATVTLETASSKDVTVQNSSAAYTSIPKNREPNRDSNGPSSSWAPIYVQSGISQIKEQPLDLGNSGKWIQNPIKRSNISQVKSVVGENENSTDRCRLFAEGEELGPKCRQINVFTYDGFDAAEGAGTLSTSGGPFEPKAYVLPTSVQTETDTRSKQGSQRGKFSRVLQNSFRDTQEDRGAQISSRSEEAKFSFGRKEIQNRDPSRDMQNDTNEVLHEVSVFGRWFHARFYPQVMQEIPHIMVEWKGLQVSGPSIRTTAQSPYIYQGDTTNIEMGSMSGNRGIGVQDKFKEIDTCSLANDFSSRDSYKLKGYDAKSTTIQGQRYTQGSQQASENCCTVTRSPNAEEVPRSEEQLNTEFGIMERTTKNMERDVLPSGVSGIGDIHGLQRQEMEGGGSDWNQIILWNMESLRCIDAYQYQGYFNNIIRVAATESFREIGIELSSLQLVQMAEPLRLPALEPYIPGSPEGQERKVNYDSHCPIIEAGGLVSRSQRAFNEPATAIIGYDGGARP</sequence>
<dbReference type="Proteomes" id="UP000187455">
    <property type="component" value="Unassembled WGS sequence"/>
</dbReference>
<dbReference type="STRING" id="133383.A0A1R0GWV2"/>
<keyword evidence="3" id="KW-1185">Reference proteome</keyword>
<gene>
    <name evidence="2" type="ORF">AYI68_g4516</name>
</gene>
<name>A0A1R0GWV2_9FUNG</name>
<organism evidence="2 3">
    <name type="scientific">Smittium mucronatum</name>
    <dbReference type="NCBI Taxonomy" id="133383"/>
    <lineage>
        <taxon>Eukaryota</taxon>
        <taxon>Fungi</taxon>
        <taxon>Fungi incertae sedis</taxon>
        <taxon>Zoopagomycota</taxon>
        <taxon>Kickxellomycotina</taxon>
        <taxon>Harpellomycetes</taxon>
        <taxon>Harpellales</taxon>
        <taxon>Legeriomycetaceae</taxon>
        <taxon>Smittium</taxon>
    </lineage>
</organism>
<feature type="compositionally biased region" description="Polar residues" evidence="1">
    <location>
        <begin position="171"/>
        <end position="181"/>
    </location>
</feature>
<feature type="region of interest" description="Disordered" evidence="1">
    <location>
        <begin position="171"/>
        <end position="197"/>
    </location>
</feature>
<dbReference type="AlphaFoldDB" id="A0A1R0GWV2"/>
<feature type="compositionally biased region" description="Polar residues" evidence="1">
    <location>
        <begin position="298"/>
        <end position="326"/>
    </location>
</feature>
<dbReference type="EMBL" id="LSSL01002510">
    <property type="protein sequence ID" value="OLY81377.1"/>
    <property type="molecule type" value="Genomic_DNA"/>
</dbReference>
<evidence type="ECO:0000313" key="2">
    <source>
        <dbReference type="EMBL" id="OLY81377.1"/>
    </source>
</evidence>